<evidence type="ECO:0000313" key="4">
    <source>
        <dbReference type="EMBL" id="VFK15328.1"/>
    </source>
</evidence>
<feature type="region of interest" description="Disordered" evidence="1">
    <location>
        <begin position="1"/>
        <end position="22"/>
    </location>
</feature>
<proteinExistence type="predicted"/>
<protein>
    <submittedName>
        <fullName evidence="3">Uncharacterized protein</fullName>
    </submittedName>
</protein>
<dbReference type="EMBL" id="CAADFL010000366">
    <property type="protein sequence ID" value="VFK15328.1"/>
    <property type="molecule type" value="Genomic_DNA"/>
</dbReference>
<sequence>MTTTERPTTQESTKIGQEPPMPVFKTTDEIEKHFEQVPSPIDPMPIIVPGSAALEKAQAGNRDRFSALRGVLKGTRTTQQWMRETRGD</sequence>
<evidence type="ECO:0000313" key="2">
    <source>
        <dbReference type="EMBL" id="VFJ64366.1"/>
    </source>
</evidence>
<name>A0A450TD88_9GAMM</name>
<evidence type="ECO:0000256" key="1">
    <source>
        <dbReference type="SAM" id="MobiDB-lite"/>
    </source>
</evidence>
<organism evidence="3">
    <name type="scientific">Candidatus Kentrum sp. FM</name>
    <dbReference type="NCBI Taxonomy" id="2126340"/>
    <lineage>
        <taxon>Bacteria</taxon>
        <taxon>Pseudomonadati</taxon>
        <taxon>Pseudomonadota</taxon>
        <taxon>Gammaproteobacteria</taxon>
        <taxon>Candidatus Kentrum</taxon>
    </lineage>
</organism>
<accession>A0A450TD88</accession>
<dbReference type="EMBL" id="CAADFA010000367">
    <property type="protein sequence ID" value="VFJ64366.1"/>
    <property type="molecule type" value="Genomic_DNA"/>
</dbReference>
<feature type="compositionally biased region" description="Low complexity" evidence="1">
    <location>
        <begin position="1"/>
        <end position="13"/>
    </location>
</feature>
<dbReference type="EMBL" id="CAADEZ010000365">
    <property type="protein sequence ID" value="VFJ64841.1"/>
    <property type="molecule type" value="Genomic_DNA"/>
</dbReference>
<reference evidence="3" key="1">
    <citation type="submission" date="2019-02" db="EMBL/GenBank/DDBJ databases">
        <authorList>
            <person name="Gruber-Vodicka R. H."/>
            <person name="Seah K. B. B."/>
        </authorList>
    </citation>
    <scope>NUCLEOTIDE SEQUENCE</scope>
    <source>
        <strain evidence="3">BECK_BZ163</strain>
        <strain evidence="4">BECK_BZ164</strain>
        <strain evidence="2">BECK_BZ165</strain>
    </source>
</reference>
<evidence type="ECO:0000313" key="3">
    <source>
        <dbReference type="EMBL" id="VFJ64841.1"/>
    </source>
</evidence>
<dbReference type="AlphaFoldDB" id="A0A450TD88"/>
<gene>
    <name evidence="3" type="ORF">BECKFM1743A_GA0114220_103653</name>
    <name evidence="4" type="ORF">BECKFM1743B_GA0114221_103663</name>
    <name evidence="2" type="ORF">BECKFM1743C_GA0114222_103673</name>
</gene>